<dbReference type="RefSeq" id="XP_070653614.1">
    <property type="nucleotide sequence ID" value="XM_070797513.1"/>
</dbReference>
<evidence type="ECO:0000313" key="2">
    <source>
        <dbReference type="Proteomes" id="UP001652663"/>
    </source>
</evidence>
<sequence>MDSGKARTPSADLAPGEARRSGQSLQAGSPPLRSPLRASGAVGLRADFATAQHLWRPETDTDPDALKNTCRKWLWGRRFGEWHQTIPYSAPTPEQFLNVIPVSQNENNPLRFGTFQERTVETGFGLKEKSGELCVGPLGRYVGAGGGGLALSGGGAPRSDRRKLEVEGGEEVPPPPRAPLREVMWGQTENTRQGPEKAGSGWTPRAETERRGDRGRSSQQYLFRRGHVITSCLIVEVLETPVSKVLGKSTRIYTLSRWVVVSHCLNLGDLDSGTYVSLSSRE</sequence>
<feature type="region of interest" description="Disordered" evidence="1">
    <location>
        <begin position="151"/>
        <end position="218"/>
    </location>
</feature>
<dbReference type="GeneID" id="109565108"/>
<keyword evidence="2" id="KW-1185">Reference proteome</keyword>
<accession>A0ABM4T0N4</accession>
<name>A0ABM4T0N4_BOSIN</name>
<evidence type="ECO:0000256" key="1">
    <source>
        <dbReference type="SAM" id="MobiDB-lite"/>
    </source>
</evidence>
<gene>
    <name evidence="3" type="primary">RAB27A</name>
</gene>
<feature type="compositionally biased region" description="Basic and acidic residues" evidence="1">
    <location>
        <begin position="206"/>
        <end position="216"/>
    </location>
</feature>
<protein>
    <submittedName>
        <fullName evidence="3">Ras-related protein Rab-27A isoform X1</fullName>
    </submittedName>
</protein>
<proteinExistence type="predicted"/>
<reference evidence="3" key="1">
    <citation type="submission" date="2025-08" db="UniProtKB">
        <authorList>
            <consortium name="RefSeq"/>
        </authorList>
    </citation>
    <scope>IDENTIFICATION</scope>
    <source>
        <tissue evidence="3">Blood</tissue>
    </source>
</reference>
<feature type="region of interest" description="Disordered" evidence="1">
    <location>
        <begin position="1"/>
        <end position="37"/>
    </location>
</feature>
<dbReference type="Proteomes" id="UP001652663">
    <property type="component" value="Chromosome 10"/>
</dbReference>
<evidence type="ECO:0000313" key="3">
    <source>
        <dbReference type="RefSeq" id="XP_070653614.1"/>
    </source>
</evidence>
<organism evidence="2 3">
    <name type="scientific">Bos indicus</name>
    <name type="common">Zebu</name>
    <dbReference type="NCBI Taxonomy" id="9915"/>
    <lineage>
        <taxon>Eukaryota</taxon>
        <taxon>Metazoa</taxon>
        <taxon>Chordata</taxon>
        <taxon>Craniata</taxon>
        <taxon>Vertebrata</taxon>
        <taxon>Euteleostomi</taxon>
        <taxon>Mammalia</taxon>
        <taxon>Eutheria</taxon>
        <taxon>Laurasiatheria</taxon>
        <taxon>Artiodactyla</taxon>
        <taxon>Ruminantia</taxon>
        <taxon>Pecora</taxon>
        <taxon>Bovidae</taxon>
        <taxon>Bovinae</taxon>
        <taxon>Bos</taxon>
    </lineage>
</organism>